<protein>
    <recommendedName>
        <fullName evidence="3">DUF1127 domain-containing protein</fullName>
    </recommendedName>
</protein>
<dbReference type="Proteomes" id="UP000244904">
    <property type="component" value="Unassembled WGS sequence"/>
</dbReference>
<sequence>MVRDNVQIAFNQPSPRRLIDAFFAKVGLGMNPSGLDKHSVVRIAELGAKSDRDLARLGLTREEIVPFVLKDLFSV</sequence>
<dbReference type="AlphaFoldDB" id="A0A2R8AR18"/>
<gene>
    <name evidence="1" type="ORF">PRI8871_00880</name>
</gene>
<proteinExistence type="predicted"/>
<keyword evidence="2" id="KW-1185">Reference proteome</keyword>
<organism evidence="1 2">
    <name type="scientific">Pseudoprimorskyibacter insulae</name>
    <dbReference type="NCBI Taxonomy" id="1695997"/>
    <lineage>
        <taxon>Bacteria</taxon>
        <taxon>Pseudomonadati</taxon>
        <taxon>Pseudomonadota</taxon>
        <taxon>Alphaproteobacteria</taxon>
        <taxon>Rhodobacterales</taxon>
        <taxon>Paracoccaceae</taxon>
        <taxon>Pseudoprimorskyibacter</taxon>
    </lineage>
</organism>
<reference evidence="2" key="1">
    <citation type="submission" date="2018-03" db="EMBL/GenBank/DDBJ databases">
        <authorList>
            <person name="Rodrigo-Torres L."/>
            <person name="Arahal R. D."/>
            <person name="Lucena T."/>
        </authorList>
    </citation>
    <scope>NUCLEOTIDE SEQUENCE [LARGE SCALE GENOMIC DNA]</scope>
    <source>
        <strain evidence="2">CECT 8871</strain>
    </source>
</reference>
<dbReference type="EMBL" id="OMOJ01000001">
    <property type="protein sequence ID" value="SPF78284.1"/>
    <property type="molecule type" value="Genomic_DNA"/>
</dbReference>
<evidence type="ECO:0008006" key="3">
    <source>
        <dbReference type="Google" id="ProtNLM"/>
    </source>
</evidence>
<evidence type="ECO:0000313" key="2">
    <source>
        <dbReference type="Proteomes" id="UP000244904"/>
    </source>
</evidence>
<accession>A0A2R8AR18</accession>
<dbReference type="RefSeq" id="WP_108884941.1">
    <property type="nucleotide sequence ID" value="NZ_OMOJ01000001.1"/>
</dbReference>
<name>A0A2R8AR18_9RHOB</name>
<dbReference type="OrthoDB" id="7867799at2"/>
<evidence type="ECO:0000313" key="1">
    <source>
        <dbReference type="EMBL" id="SPF78284.1"/>
    </source>
</evidence>